<dbReference type="AlphaFoldDB" id="A0AAV6RM93"/>
<protein>
    <submittedName>
        <fullName evidence="2">Aldehyde dehydrogenase family 16 member A1</fullName>
    </submittedName>
</protein>
<dbReference type="Proteomes" id="UP000693946">
    <property type="component" value="Linkage Group LG19"/>
</dbReference>
<dbReference type="PANTHER" id="PTHR11699">
    <property type="entry name" value="ALDEHYDE DEHYDROGENASE-RELATED"/>
    <property type="match status" value="1"/>
</dbReference>
<accession>A0AAV6RM93</accession>
<feature type="domain" description="Aldehyde dehydrogenase" evidence="1">
    <location>
        <begin position="531"/>
        <end position="749"/>
    </location>
</feature>
<dbReference type="Pfam" id="PF00171">
    <property type="entry name" value="Aldedh"/>
    <property type="match status" value="2"/>
</dbReference>
<dbReference type="InterPro" id="IPR015590">
    <property type="entry name" value="Aldehyde_DH_dom"/>
</dbReference>
<gene>
    <name evidence="2" type="ORF">JOB18_031130</name>
</gene>
<evidence type="ECO:0000313" key="2">
    <source>
        <dbReference type="EMBL" id="KAG7505422.1"/>
    </source>
</evidence>
<proteinExistence type="predicted"/>
<comment type="caution">
    <text evidence="2">The sequence shown here is derived from an EMBL/GenBank/DDBJ whole genome shotgun (WGS) entry which is preliminary data.</text>
</comment>
<reference evidence="2 3" key="1">
    <citation type="journal article" date="2021" name="Sci. Rep.">
        <title>Chromosome anchoring in Senegalese sole (Solea senegalensis) reveals sex-associated markers and genome rearrangements in flatfish.</title>
        <authorList>
            <person name="Guerrero-Cozar I."/>
            <person name="Gomez-Garrido J."/>
            <person name="Berbel C."/>
            <person name="Martinez-Blanch J.F."/>
            <person name="Alioto T."/>
            <person name="Claros M.G."/>
            <person name="Gagnaire P.A."/>
            <person name="Manchado M."/>
        </authorList>
    </citation>
    <scope>NUCLEOTIDE SEQUENCE [LARGE SCALE GENOMIC DNA]</scope>
    <source>
        <strain evidence="2">Sse05_10M</strain>
    </source>
</reference>
<evidence type="ECO:0000313" key="3">
    <source>
        <dbReference type="Proteomes" id="UP000693946"/>
    </source>
</evidence>
<evidence type="ECO:0000259" key="1">
    <source>
        <dbReference type="Pfam" id="PF00171"/>
    </source>
</evidence>
<keyword evidence="3" id="KW-1185">Reference proteome</keyword>
<sequence>MAGSATKTVYDIFQSMEYGPAAVSSTVTAQAWLDHHSRSLGLFIDGKFVRPADRQSRSLTDSKGANVCSTVCAVEDDVSLCASSAVNGYKAWSGMTCYSRAKVLLRLVSSLGQHTKCVLELCELCEASCSPSTLVRLLQYYSSWAQLRDTLITNWTPLGVVAVVVSDDCSLYSLILKVLPALAMGNSVIVVPGRSTAAPALLLAQLFVGAGLPAGALNVLTGSDIMLGATVAQDPRISYITYCGNKQDGVKLCKATAGMGVPISVSPCIGATCSFIIFESADIDSAVDGVIEAAFKKKKEVHWVLCVQESALDSVVARLSLRMSGMKCVGLSSEADRVLVDAAVQEAQQQGAKLVQSCTAAPSGALYPPTVLCGAAPSSSFVVNPCPGPLLPLMTFRSNTEAVTLGNHSPHGLAASIWTEDLTLALETAKSLSVGSVWVNSHSVSDPCLPVSGHKDSGTCTDGGQEGLYQFLRPSCCSCPLPRSSPVSLDYTKFGTAASPAIIVPDESASSPKSYLQFVGGKACKAESGCSVAVQPPGGGSVLAYCPDGGRKDVRNAVEAASKVQPGWMKKSPSARAQSLYSLAKNLESKKKDMAASLSIQGTLSAEEAENEVDISSARLSDWAAYCDKLQGGSLPMPQSGSALSIPEALGVVGLVLPDKNPLLSMVTLLGAAIATGNAVIMVPSQKNPLAALAFIQVLQASDLPAGLVNIISGSRDQLTVALANHSVLKAIWYWGSAEGCQYLQYSCTCPLKTLRLFCQTDDGQRVNLYTAISVNKKKKKCNVNANLRAHVVPGLFVIGANALSDVTSVTRSFRVV</sequence>
<dbReference type="GO" id="GO:0016491">
    <property type="term" value="F:oxidoreductase activity"/>
    <property type="evidence" value="ECO:0007669"/>
    <property type="project" value="InterPro"/>
</dbReference>
<feature type="domain" description="Aldehyde dehydrogenase" evidence="1">
    <location>
        <begin position="53"/>
        <end position="473"/>
    </location>
</feature>
<name>A0AAV6RM93_SOLSE</name>
<dbReference type="EMBL" id="JAGKHQ010000011">
    <property type="protein sequence ID" value="KAG7505422.1"/>
    <property type="molecule type" value="Genomic_DNA"/>
</dbReference>
<organism evidence="2 3">
    <name type="scientific">Solea senegalensis</name>
    <name type="common">Senegalese sole</name>
    <dbReference type="NCBI Taxonomy" id="28829"/>
    <lineage>
        <taxon>Eukaryota</taxon>
        <taxon>Metazoa</taxon>
        <taxon>Chordata</taxon>
        <taxon>Craniata</taxon>
        <taxon>Vertebrata</taxon>
        <taxon>Euteleostomi</taxon>
        <taxon>Actinopterygii</taxon>
        <taxon>Neopterygii</taxon>
        <taxon>Teleostei</taxon>
        <taxon>Neoteleostei</taxon>
        <taxon>Acanthomorphata</taxon>
        <taxon>Carangaria</taxon>
        <taxon>Pleuronectiformes</taxon>
        <taxon>Pleuronectoidei</taxon>
        <taxon>Soleidae</taxon>
        <taxon>Solea</taxon>
    </lineage>
</organism>